<gene>
    <name evidence="1" type="ORF">JYE49_00900</name>
</gene>
<evidence type="ECO:0000313" key="1">
    <source>
        <dbReference type="EMBL" id="QUC67303.1"/>
    </source>
</evidence>
<keyword evidence="1" id="KW-0808">Transferase</keyword>
<name>A0AC61MZ61_9FIRM</name>
<accession>A0AC61MZ61</accession>
<evidence type="ECO:0000313" key="2">
    <source>
        <dbReference type="Proteomes" id="UP000682782"/>
    </source>
</evidence>
<dbReference type="EMBL" id="CP068393">
    <property type="protein sequence ID" value="QUC67303.1"/>
    <property type="molecule type" value="Genomic_DNA"/>
</dbReference>
<sequence>MIDDMESVTAKLCSFARAYHSNHEKNKIFDDYLAYDLMGKEEYDEIGQLIEHEYDKSLFDLAYNFSGKRIRDKLNRYISPIPLSRAAFAERELTRFTWQRGECQYVICGAGMDTFAFRNDNPNIQVFEIDHPDTQRYKLEKIRALEWNIPANVHYVAVDFAKDDMAVELKKAGYNPAAPSFFAILGVTYYLTLPVFEETLERIGAISSFGSKLVFDFPDDTTFTPDTAERVHRLSEITSSLGEEMQHGYALSEVSEALERHGFLLDEHNSPEKIQKRFFDGRTDGQQAYENIHFILAKKGDRFNDSYYLYI</sequence>
<reference evidence="1" key="1">
    <citation type="submission" date="2021-01" db="EMBL/GenBank/DDBJ databases">
        <title>Complete genome sequence of Clostridiales bacterium R-7.</title>
        <authorList>
            <person name="Mahoney-Kurpe S.C."/>
            <person name="Palevich N."/>
            <person name="Koike S."/>
            <person name="Moon C.D."/>
            <person name="Attwood G.T."/>
        </authorList>
    </citation>
    <scope>NUCLEOTIDE SEQUENCE</scope>
    <source>
        <strain evidence="1">R-7</strain>
    </source>
</reference>
<proteinExistence type="predicted"/>
<protein>
    <submittedName>
        <fullName evidence="1">Class I SAM-dependent methyltransferase</fullName>
    </submittedName>
</protein>
<dbReference type="Proteomes" id="UP000682782">
    <property type="component" value="Chromosome"/>
</dbReference>
<organism evidence="1 2">
    <name type="scientific">Aristaeella hokkaidonensis</name>
    <dbReference type="NCBI Taxonomy" id="3046382"/>
    <lineage>
        <taxon>Bacteria</taxon>
        <taxon>Bacillati</taxon>
        <taxon>Bacillota</taxon>
        <taxon>Clostridia</taxon>
        <taxon>Eubacteriales</taxon>
        <taxon>Aristaeellaceae</taxon>
        <taxon>Aristaeella</taxon>
    </lineage>
</organism>
<keyword evidence="2" id="KW-1185">Reference proteome</keyword>
<keyword evidence="1" id="KW-0489">Methyltransferase</keyword>